<feature type="transmembrane region" description="Helical" evidence="1">
    <location>
        <begin position="137"/>
        <end position="156"/>
    </location>
</feature>
<dbReference type="KEGG" id="lbc:LACBIDRAFT_305062"/>
<dbReference type="EMBL" id="DS547092">
    <property type="protein sequence ID" value="EDR13891.1"/>
    <property type="molecule type" value="Genomic_DNA"/>
</dbReference>
<evidence type="ECO:0000259" key="2">
    <source>
        <dbReference type="Pfam" id="PF20151"/>
    </source>
</evidence>
<gene>
    <name evidence="3" type="ORF">LACBIDRAFT_305062</name>
</gene>
<keyword evidence="1" id="KW-1133">Transmembrane helix</keyword>
<keyword evidence="1" id="KW-0812">Transmembrane</keyword>
<dbReference type="AlphaFoldDB" id="B0CTC3"/>
<feature type="transmembrane region" description="Helical" evidence="1">
    <location>
        <begin position="221"/>
        <end position="245"/>
    </location>
</feature>
<dbReference type="HOGENOM" id="CLU_072393_0_0_1"/>
<organism evidence="4">
    <name type="scientific">Laccaria bicolor (strain S238N-H82 / ATCC MYA-4686)</name>
    <name type="common">Bicoloured deceiver</name>
    <name type="synonym">Laccaria laccata var. bicolor</name>
    <dbReference type="NCBI Taxonomy" id="486041"/>
    <lineage>
        <taxon>Eukaryota</taxon>
        <taxon>Fungi</taxon>
        <taxon>Dikarya</taxon>
        <taxon>Basidiomycota</taxon>
        <taxon>Agaricomycotina</taxon>
        <taxon>Agaricomycetes</taxon>
        <taxon>Agaricomycetidae</taxon>
        <taxon>Agaricales</taxon>
        <taxon>Agaricineae</taxon>
        <taxon>Hydnangiaceae</taxon>
        <taxon>Laccaria</taxon>
    </lineage>
</organism>
<dbReference type="Pfam" id="PF20151">
    <property type="entry name" value="DUF6533"/>
    <property type="match status" value="1"/>
</dbReference>
<dbReference type="OrthoDB" id="3251775at2759"/>
<proteinExistence type="predicted"/>
<protein>
    <submittedName>
        <fullName evidence="3">Predicted protein</fullName>
    </submittedName>
</protein>
<evidence type="ECO:0000313" key="3">
    <source>
        <dbReference type="EMBL" id="EDR13891.1"/>
    </source>
</evidence>
<keyword evidence="4" id="KW-1185">Reference proteome</keyword>
<dbReference type="InParanoid" id="B0CTC3"/>
<feature type="transmembrane region" description="Helical" evidence="1">
    <location>
        <begin position="55"/>
        <end position="76"/>
    </location>
</feature>
<evidence type="ECO:0000313" key="4">
    <source>
        <dbReference type="Proteomes" id="UP000001194"/>
    </source>
</evidence>
<dbReference type="GeneID" id="6070555"/>
<feature type="transmembrane region" description="Helical" evidence="1">
    <location>
        <begin position="257"/>
        <end position="277"/>
    </location>
</feature>
<sequence length="312" mass="35275">MSTFTWEDLLSGVDTIQEVRYAIAAMYALQLYEWFASFDKEVSLIHQARWSSIKVAYLLCRYYPLCFWPVFMWAYIGNHGPEVCKYVLRPIHGLLAPFLFFSQGSSLAKFTNDLASYLNPAVMVMRAYAFSGRNRRVLIPLATCYSGLLAVNIWVFCIRIEAIPSSFYTLIGGTGCFPDYGDQVMAEKIGYSMLAATLMDLISLVFVFIQCRKAQNREVSLARYFISQGLSAFGFIAFINATSAVCFFRPNHGGRGVGLPLVLISSNLVACRVILLLRRKASPTHYEISRRNSNIVRNALKDSDVWTMNPEE</sequence>
<reference evidence="3 4" key="1">
    <citation type="journal article" date="2008" name="Nature">
        <title>The genome of Laccaria bicolor provides insights into mycorrhizal symbiosis.</title>
        <authorList>
            <person name="Martin F."/>
            <person name="Aerts A."/>
            <person name="Ahren D."/>
            <person name="Brun A."/>
            <person name="Danchin E.G.J."/>
            <person name="Duchaussoy F."/>
            <person name="Gibon J."/>
            <person name="Kohler A."/>
            <person name="Lindquist E."/>
            <person name="Pereda V."/>
            <person name="Salamov A."/>
            <person name="Shapiro H.J."/>
            <person name="Wuyts J."/>
            <person name="Blaudez D."/>
            <person name="Buee M."/>
            <person name="Brokstein P."/>
            <person name="Canbaeck B."/>
            <person name="Cohen D."/>
            <person name="Courty P.E."/>
            <person name="Coutinho P.M."/>
            <person name="Delaruelle C."/>
            <person name="Detter J.C."/>
            <person name="Deveau A."/>
            <person name="DiFazio S."/>
            <person name="Duplessis S."/>
            <person name="Fraissinet-Tachet L."/>
            <person name="Lucic E."/>
            <person name="Frey-Klett P."/>
            <person name="Fourrey C."/>
            <person name="Feussner I."/>
            <person name="Gay G."/>
            <person name="Grimwood J."/>
            <person name="Hoegger P.J."/>
            <person name="Jain P."/>
            <person name="Kilaru S."/>
            <person name="Labbe J."/>
            <person name="Lin Y.C."/>
            <person name="Legue V."/>
            <person name="Le Tacon F."/>
            <person name="Marmeisse R."/>
            <person name="Melayah D."/>
            <person name="Montanini B."/>
            <person name="Muratet M."/>
            <person name="Nehls U."/>
            <person name="Niculita-Hirzel H."/>
            <person name="Oudot-Le Secq M.P."/>
            <person name="Peter M."/>
            <person name="Quesneville H."/>
            <person name="Rajashekar B."/>
            <person name="Reich M."/>
            <person name="Rouhier N."/>
            <person name="Schmutz J."/>
            <person name="Yin T."/>
            <person name="Chalot M."/>
            <person name="Henrissat B."/>
            <person name="Kuees U."/>
            <person name="Lucas S."/>
            <person name="Van de Peer Y."/>
            <person name="Podila G.K."/>
            <person name="Polle A."/>
            <person name="Pukkila P.J."/>
            <person name="Richardson P.M."/>
            <person name="Rouze P."/>
            <person name="Sanders I.R."/>
            <person name="Stajich J.E."/>
            <person name="Tunlid A."/>
            <person name="Tuskan G."/>
            <person name="Grigoriev I.V."/>
        </authorList>
    </citation>
    <scope>NUCLEOTIDE SEQUENCE [LARGE SCALE GENOMIC DNA]</scope>
    <source>
        <strain evidence="4">S238N-H82 / ATCC MYA-4686</strain>
    </source>
</reference>
<dbReference type="InterPro" id="IPR045340">
    <property type="entry name" value="DUF6533"/>
</dbReference>
<feature type="domain" description="DUF6533" evidence="2">
    <location>
        <begin position="21"/>
        <end position="65"/>
    </location>
</feature>
<evidence type="ECO:0000256" key="1">
    <source>
        <dbReference type="SAM" id="Phobius"/>
    </source>
</evidence>
<keyword evidence="1" id="KW-0472">Membrane</keyword>
<name>B0CTC3_LACBS</name>
<dbReference type="RefSeq" id="XP_001874450.1">
    <property type="nucleotide sequence ID" value="XM_001874415.1"/>
</dbReference>
<feature type="transmembrane region" description="Helical" evidence="1">
    <location>
        <begin position="189"/>
        <end position="209"/>
    </location>
</feature>
<accession>B0CTC3</accession>
<dbReference type="Proteomes" id="UP000001194">
    <property type="component" value="Unassembled WGS sequence"/>
</dbReference>